<dbReference type="AlphaFoldDB" id="A0A931NHA1"/>
<dbReference type="Proteomes" id="UP000613266">
    <property type="component" value="Unassembled WGS sequence"/>
</dbReference>
<name>A0A931NHA1_9BURK</name>
<dbReference type="PANTHER" id="PTHR43685:SF13">
    <property type="entry name" value="O ANTIGEN BIOSYNTHESIS RHAMNOSYLTRANSFERASE RFBN"/>
    <property type="match status" value="1"/>
</dbReference>
<dbReference type="EMBL" id="JAEDAK010000009">
    <property type="protein sequence ID" value="MBH9578011.1"/>
    <property type="molecule type" value="Genomic_DNA"/>
</dbReference>
<dbReference type="InterPro" id="IPR029044">
    <property type="entry name" value="Nucleotide-diphossugar_trans"/>
</dbReference>
<organism evidence="3 4">
    <name type="scientific">Inhella proteolytica</name>
    <dbReference type="NCBI Taxonomy" id="2795029"/>
    <lineage>
        <taxon>Bacteria</taxon>
        <taxon>Pseudomonadati</taxon>
        <taxon>Pseudomonadota</taxon>
        <taxon>Betaproteobacteria</taxon>
        <taxon>Burkholderiales</taxon>
        <taxon>Sphaerotilaceae</taxon>
        <taxon>Inhella</taxon>
    </lineage>
</organism>
<sequence length="859" mass="95934">MVDVDVLIRSCGRPSLARAVQSALEQGGVRVQVRVVPASGEPLQGLAEHPQVQVLPVQGRLTRSAAANALLQAVEAPLALFLDDDDWLLPGHLQRLAEALHAHPEAVAAHTGVEVLSGEPPKRVHVYEQPVDPTRMQLQNQLPIHAVLFRRAALEAAPPLRFDETLDHFEDWDFWLRLLARGGLVHVPGVSAVYWLDAQQGSGHATQGAQRAAQLEAFAARQLSRWSPAQLRELIEWQGQRDAQLSATEQRGQALGAELQALAQSSAARIAELDAERVHASHRADEALELLDSERRELSAHRRELQTLQTLRERQLAEIAGLNRELGQVQQQRDALLNSTSWRLTRPLRAVGKTLHWLRSGRARHLLGGLRQRAASAWRRHGLWGNLRRAPHYLRLLPRLVRDYSQPAGVVAANPFAVAAPVRPPLRLHPQLVADERVLAEVRVSVVIPVLNGGPELLLLVRKLLGQQGLGGVEVVVVDSGSSDGIPERIEALGVRLVRIRPEEFSHSYARNLGAEHATGTHLFFMVQDAYPIGDRWLYGIVRYLLDHAEQGVVAASCAEYSRADSDAMYDCSVNTHYRFLGCLDEDRIGHFIGDDHMSLRSMGQLSDVSCLIPRSLFQQYRYRGDFAEDLDLGIRLIKAGHKVAMLASLKVVHSHNRPAWYYLKRTFVDVVFLVDLFEDFERPGCRSLRGLIEGIELVAQRLAAWLPELHGLADGQSPSEALRTWLQGARHWLPRPQQDWQTLDDARVDGFVRQLLAEHRQQPAVKQADRERLQERQRFVDMFMSRLEHFGHFAAPIYTAADTRVREEYAAAALKTFAASVGAALAFWVLDRRATPGSASEAECAWAEQLFTQLKAGV</sequence>
<reference evidence="3" key="1">
    <citation type="submission" date="2020-12" db="EMBL/GenBank/DDBJ databases">
        <title>The genome sequence of Inhella sp. 1Y17.</title>
        <authorList>
            <person name="Liu Y."/>
        </authorList>
    </citation>
    <scope>NUCLEOTIDE SEQUENCE</scope>
    <source>
        <strain evidence="3">1Y17</strain>
    </source>
</reference>
<feature type="domain" description="Glycosyltransferase 2-like" evidence="2">
    <location>
        <begin position="445"/>
        <end position="598"/>
    </location>
</feature>
<feature type="coiled-coil region" evidence="1">
    <location>
        <begin position="284"/>
        <end position="339"/>
    </location>
</feature>
<dbReference type="Gene3D" id="3.90.550.10">
    <property type="entry name" value="Spore Coat Polysaccharide Biosynthesis Protein SpsA, Chain A"/>
    <property type="match status" value="2"/>
</dbReference>
<dbReference type="SUPFAM" id="SSF53448">
    <property type="entry name" value="Nucleotide-diphospho-sugar transferases"/>
    <property type="match status" value="2"/>
</dbReference>
<dbReference type="CDD" id="cd00761">
    <property type="entry name" value="Glyco_tranf_GTA_type"/>
    <property type="match status" value="1"/>
</dbReference>
<protein>
    <submittedName>
        <fullName evidence="3">Glycosyltransferase</fullName>
    </submittedName>
</protein>
<dbReference type="GO" id="GO:0044010">
    <property type="term" value="P:single-species biofilm formation"/>
    <property type="evidence" value="ECO:0007669"/>
    <property type="project" value="TreeGrafter"/>
</dbReference>
<evidence type="ECO:0000313" key="3">
    <source>
        <dbReference type="EMBL" id="MBH9578011.1"/>
    </source>
</evidence>
<dbReference type="InterPro" id="IPR001173">
    <property type="entry name" value="Glyco_trans_2-like"/>
</dbReference>
<dbReference type="InterPro" id="IPR050834">
    <property type="entry name" value="Glycosyltransf_2"/>
</dbReference>
<comment type="caution">
    <text evidence="3">The sequence shown here is derived from an EMBL/GenBank/DDBJ whole genome shotgun (WGS) entry which is preliminary data.</text>
</comment>
<accession>A0A931NHA1</accession>
<dbReference type="Pfam" id="PF00535">
    <property type="entry name" value="Glycos_transf_2"/>
    <property type="match status" value="2"/>
</dbReference>
<evidence type="ECO:0000313" key="4">
    <source>
        <dbReference type="Proteomes" id="UP000613266"/>
    </source>
</evidence>
<gene>
    <name evidence="3" type="ORF">I7X39_13985</name>
</gene>
<keyword evidence="1" id="KW-0175">Coiled coil</keyword>
<dbReference type="RefSeq" id="WP_198111782.1">
    <property type="nucleotide sequence ID" value="NZ_JAEDAK010000009.1"/>
</dbReference>
<evidence type="ECO:0000256" key="1">
    <source>
        <dbReference type="SAM" id="Coils"/>
    </source>
</evidence>
<dbReference type="PANTHER" id="PTHR43685">
    <property type="entry name" value="GLYCOSYLTRANSFERASE"/>
    <property type="match status" value="1"/>
</dbReference>
<feature type="domain" description="Glycosyltransferase 2-like" evidence="2">
    <location>
        <begin position="14"/>
        <end position="125"/>
    </location>
</feature>
<keyword evidence="4" id="KW-1185">Reference proteome</keyword>
<proteinExistence type="predicted"/>
<evidence type="ECO:0000259" key="2">
    <source>
        <dbReference type="Pfam" id="PF00535"/>
    </source>
</evidence>